<evidence type="ECO:0000256" key="2">
    <source>
        <dbReference type="ARBA" id="ARBA00008778"/>
    </source>
</evidence>
<dbReference type="GO" id="GO:0005737">
    <property type="term" value="C:cytoplasm"/>
    <property type="evidence" value="ECO:0007669"/>
    <property type="project" value="UniProtKB-SubCell"/>
</dbReference>
<sequence length="407" mass="44376">MARARPPMVRSRRGGGGGGGTRVTPNLASAWDREATRVLNLSVLRRLDPAVTDILITAAHVVTYTLDGAIQEWSRKHVEGSLFVVKRNTQPRFQLVVMNRLNTENLVQDLLTDFEVDVQVPYVMYQNAADEVLGIWFYNPQECEEVAHVFSRIKYAYSRASPKAKLSSKSVFEEHEAASVSSDLPAAEDTLERPTSPTMIEDDVEEFLLIPSKVAACVGTIGGTGAVQPNQSFRTISSSSHELHNASAPQASASQGLLPSRTSSVTLRPFDAYRPHSSATTQSASVLNSKPQLLAPMASMQSTIANAASSPSTVPPLLPPFDNHQPQVAPLLHPFPLPTAPPIPPYGMPLLQPFPPPNPWPLLTPSSSSSYSQVITREQVGAALMRLVQNDNFIDMVYREMVKSPHP</sequence>
<keyword evidence="6" id="KW-1185">Reference proteome</keyword>
<accession>A0ABC8X4Y4</accession>
<feature type="region of interest" description="Disordered" evidence="4">
    <location>
        <begin position="236"/>
        <end position="258"/>
    </location>
</feature>
<organism evidence="5 6">
    <name type="scientific">Urochloa decumbens</name>
    <dbReference type="NCBI Taxonomy" id="240449"/>
    <lineage>
        <taxon>Eukaryota</taxon>
        <taxon>Viridiplantae</taxon>
        <taxon>Streptophyta</taxon>
        <taxon>Embryophyta</taxon>
        <taxon>Tracheophyta</taxon>
        <taxon>Spermatophyta</taxon>
        <taxon>Magnoliopsida</taxon>
        <taxon>Liliopsida</taxon>
        <taxon>Poales</taxon>
        <taxon>Poaceae</taxon>
        <taxon>PACMAD clade</taxon>
        <taxon>Panicoideae</taxon>
        <taxon>Panicodae</taxon>
        <taxon>Paniceae</taxon>
        <taxon>Melinidinae</taxon>
        <taxon>Urochloa</taxon>
    </lineage>
</organism>
<dbReference type="InterPro" id="IPR011993">
    <property type="entry name" value="PH-like_dom_sf"/>
</dbReference>
<keyword evidence="3" id="KW-0963">Cytoplasm</keyword>
<dbReference type="CDD" id="cd13182">
    <property type="entry name" value="EVH1-like_Dcp1"/>
    <property type="match status" value="1"/>
</dbReference>
<proteinExistence type="inferred from homology"/>
<evidence type="ECO:0000313" key="5">
    <source>
        <dbReference type="EMBL" id="CAL4920001.1"/>
    </source>
</evidence>
<evidence type="ECO:0000256" key="1">
    <source>
        <dbReference type="ARBA" id="ARBA00004496"/>
    </source>
</evidence>
<protein>
    <recommendedName>
        <fullName evidence="7">mRNA-decapping enzyme-like protein</fullName>
    </recommendedName>
</protein>
<evidence type="ECO:0000256" key="4">
    <source>
        <dbReference type="SAM" id="MobiDB-lite"/>
    </source>
</evidence>
<dbReference type="Proteomes" id="UP001497457">
    <property type="component" value="Chromosome 13rd"/>
</dbReference>
<comment type="subcellular location">
    <subcellularLocation>
        <location evidence="1">Cytoplasm</location>
    </subcellularLocation>
</comment>
<dbReference type="PANTHER" id="PTHR16290">
    <property type="entry name" value="TRANSCRIPTION FACTOR SMIF DECAPPING ENZYME DCP1"/>
    <property type="match status" value="1"/>
</dbReference>
<dbReference type="Gene3D" id="2.30.29.30">
    <property type="entry name" value="Pleckstrin-homology domain (PH domain)/Phosphotyrosine-binding domain (PTB)"/>
    <property type="match status" value="1"/>
</dbReference>
<gene>
    <name evidence="5" type="ORF">URODEC1_LOCUS20152</name>
</gene>
<comment type="similarity">
    <text evidence="2">Belongs to the DCP1 family.</text>
</comment>
<dbReference type="InterPro" id="IPR010334">
    <property type="entry name" value="Dcp1"/>
</dbReference>
<reference evidence="6" key="1">
    <citation type="submission" date="2024-06" db="EMBL/GenBank/DDBJ databases">
        <authorList>
            <person name="Ryan C."/>
        </authorList>
    </citation>
    <scope>NUCLEOTIDE SEQUENCE [LARGE SCALE GENOMIC DNA]</scope>
</reference>
<feature type="compositionally biased region" description="Polar residues" evidence="4">
    <location>
        <begin position="247"/>
        <end position="258"/>
    </location>
</feature>
<dbReference type="Pfam" id="PF06058">
    <property type="entry name" value="DCP1"/>
    <property type="match status" value="1"/>
</dbReference>
<dbReference type="SUPFAM" id="SSF50729">
    <property type="entry name" value="PH domain-like"/>
    <property type="match status" value="1"/>
</dbReference>
<dbReference type="EMBL" id="OZ075123">
    <property type="protein sequence ID" value="CAL4920001.1"/>
    <property type="molecule type" value="Genomic_DNA"/>
</dbReference>
<evidence type="ECO:0008006" key="7">
    <source>
        <dbReference type="Google" id="ProtNLM"/>
    </source>
</evidence>
<name>A0ABC8X4Y4_9POAL</name>
<evidence type="ECO:0000313" key="6">
    <source>
        <dbReference type="Proteomes" id="UP001497457"/>
    </source>
</evidence>
<evidence type="ECO:0000256" key="3">
    <source>
        <dbReference type="ARBA" id="ARBA00022490"/>
    </source>
</evidence>
<feature type="region of interest" description="Disordered" evidence="4">
    <location>
        <begin position="1"/>
        <end position="26"/>
    </location>
</feature>
<dbReference type="AlphaFoldDB" id="A0ABC8X4Y4"/>
<reference evidence="5 6" key="2">
    <citation type="submission" date="2024-10" db="EMBL/GenBank/DDBJ databases">
        <authorList>
            <person name="Ryan C."/>
        </authorList>
    </citation>
    <scope>NUCLEOTIDE SEQUENCE [LARGE SCALE GENOMIC DNA]</scope>
</reference>
<dbReference type="PANTHER" id="PTHR16290:SF26">
    <property type="entry name" value="WH1 DOMAIN-CONTAINING PROTEIN"/>
    <property type="match status" value="1"/>
</dbReference>
<dbReference type="FunFam" id="2.30.29.30:FF:000159">
    <property type="entry name" value="mRNA-decapping enzyme-like protein"/>
    <property type="match status" value="1"/>
</dbReference>